<dbReference type="EMBL" id="GL378328">
    <property type="protein sequence ID" value="EFJ51154.1"/>
    <property type="molecule type" value="Genomic_DNA"/>
</dbReference>
<accession>D8TMN3</accession>
<dbReference type="Proteomes" id="UP000001058">
    <property type="component" value="Unassembled WGS sequence"/>
</dbReference>
<proteinExistence type="predicted"/>
<sequence>MECFGGRFRRGTTACTAATDQRRNRVSDALLLTANKLNVGNEFFFTEFQLCALAASLDHLDVVHDIKTDAELASAVDTILCPAVPPSLLVRATLFVISVLTHWLDLSTMTDSLVHMNSENLDLLAGAEMVLDLASIGPGLLESCRRLMKLRTAFAIHDTGGSVDDMDNGDDGVDER</sequence>
<evidence type="ECO:0000313" key="2">
    <source>
        <dbReference type="Proteomes" id="UP000001058"/>
    </source>
</evidence>
<dbReference type="InParanoid" id="D8TMN3"/>
<dbReference type="AlphaFoldDB" id="D8TMN3"/>
<evidence type="ECO:0000313" key="1">
    <source>
        <dbReference type="EMBL" id="EFJ51154.1"/>
    </source>
</evidence>
<organism evidence="2">
    <name type="scientific">Volvox carteri f. nagariensis</name>
    <dbReference type="NCBI Taxonomy" id="3068"/>
    <lineage>
        <taxon>Eukaryota</taxon>
        <taxon>Viridiplantae</taxon>
        <taxon>Chlorophyta</taxon>
        <taxon>core chlorophytes</taxon>
        <taxon>Chlorophyceae</taxon>
        <taxon>CS clade</taxon>
        <taxon>Chlamydomonadales</taxon>
        <taxon>Volvocaceae</taxon>
        <taxon>Volvox</taxon>
    </lineage>
</organism>
<reference evidence="1 2" key="1">
    <citation type="journal article" date="2010" name="Science">
        <title>Genomic analysis of organismal complexity in the multicellular green alga Volvox carteri.</title>
        <authorList>
            <person name="Prochnik S.E."/>
            <person name="Umen J."/>
            <person name="Nedelcu A.M."/>
            <person name="Hallmann A."/>
            <person name="Miller S.M."/>
            <person name="Nishii I."/>
            <person name="Ferris P."/>
            <person name="Kuo A."/>
            <person name="Mitros T."/>
            <person name="Fritz-Laylin L.K."/>
            <person name="Hellsten U."/>
            <person name="Chapman J."/>
            <person name="Simakov O."/>
            <person name="Rensing S.A."/>
            <person name="Terry A."/>
            <person name="Pangilinan J."/>
            <person name="Kapitonov V."/>
            <person name="Jurka J."/>
            <person name="Salamov A."/>
            <person name="Shapiro H."/>
            <person name="Schmutz J."/>
            <person name="Grimwood J."/>
            <person name="Lindquist E."/>
            <person name="Lucas S."/>
            <person name="Grigoriev I.V."/>
            <person name="Schmitt R."/>
            <person name="Kirk D."/>
            <person name="Rokhsar D.S."/>
        </authorList>
    </citation>
    <scope>NUCLEOTIDE SEQUENCE [LARGE SCALE GENOMIC DNA]</scope>
    <source>
        <strain evidence="2">f. Nagariensis / Eve</strain>
    </source>
</reference>
<keyword evidence="2" id="KW-1185">Reference proteome</keyword>
<gene>
    <name evidence="1" type="ORF">VOLCADRAFT_87945</name>
</gene>
<dbReference type="OrthoDB" id="538864at2759"/>
<dbReference type="GeneID" id="9624910"/>
<dbReference type="RefSeq" id="XP_002947621.1">
    <property type="nucleotide sequence ID" value="XM_002947575.1"/>
</dbReference>
<protein>
    <submittedName>
        <fullName evidence="1">Uncharacterized protein</fullName>
    </submittedName>
</protein>
<dbReference type="KEGG" id="vcn:VOLCADRAFT_87945"/>
<name>D8TMN3_VOLCA</name>